<keyword evidence="6" id="KW-1185">Reference proteome</keyword>
<protein>
    <recommendedName>
        <fullName evidence="4">Leucine-binding protein domain-containing protein</fullName>
    </recommendedName>
</protein>
<dbReference type="PANTHER" id="PTHR30483">
    <property type="entry name" value="LEUCINE-SPECIFIC-BINDING PROTEIN"/>
    <property type="match status" value="1"/>
</dbReference>
<evidence type="ECO:0000256" key="1">
    <source>
        <dbReference type="ARBA" id="ARBA00010062"/>
    </source>
</evidence>
<dbReference type="PANTHER" id="PTHR30483:SF6">
    <property type="entry name" value="PERIPLASMIC BINDING PROTEIN OF ABC TRANSPORTER FOR NATURAL AMINO ACIDS"/>
    <property type="match status" value="1"/>
</dbReference>
<dbReference type="InterPro" id="IPR051010">
    <property type="entry name" value="BCAA_transport"/>
</dbReference>
<comment type="caution">
    <text evidence="5">The sequence shown here is derived from an EMBL/GenBank/DDBJ whole genome shotgun (WGS) entry which is preliminary data.</text>
</comment>
<sequence>MKKRAIRYGLVLSVLSALGSLTACGGGGNSGGDEPIKIGIITPLTGNAAAYGSGFWLGVQAAENEINKSGGVLVNGKRHKVQATVCDDQFVPSKSVSCGQKLSESLMIYTPATQSSFPLMGFNQKDDFILMSTSQTPTFTAQGNKLVVRSTYNLERQIPDLARLVGEYAKKEKLTLKSVAIMEVGSDFGPAFTESFSKAWKANGGTITGTATYDTVTTDLTSQLTSLLRGNPDAIAITTVCQSAALVMDQARHLGFKGTFINAVCAGGTGMTKYMSNADIIGSNISTVKTNAFDSIPVVGAFHKKYSDEKYKSAIEQQIFEFGYFGVEWFAKAVSTAGTTSDSAKVHAALEPALQNLQPNILGITKYFPDTGDIEMTTYLAQTKPDGKSFDPLAGQK</sequence>
<dbReference type="SUPFAM" id="SSF53822">
    <property type="entry name" value="Periplasmic binding protein-like I"/>
    <property type="match status" value="1"/>
</dbReference>
<dbReference type="Gene3D" id="3.40.50.2300">
    <property type="match status" value="2"/>
</dbReference>
<dbReference type="EMBL" id="QMEY01000020">
    <property type="protein sequence ID" value="RBQ15856.1"/>
    <property type="molecule type" value="Genomic_DNA"/>
</dbReference>
<comment type="similarity">
    <text evidence="1">Belongs to the leucine-binding protein family.</text>
</comment>
<dbReference type="Pfam" id="PF13458">
    <property type="entry name" value="Peripla_BP_6"/>
    <property type="match status" value="1"/>
</dbReference>
<dbReference type="Proteomes" id="UP000253303">
    <property type="component" value="Unassembled WGS sequence"/>
</dbReference>
<proteinExistence type="inferred from homology"/>
<reference evidence="5 6" key="1">
    <citation type="submission" date="2018-06" db="EMBL/GenBank/DDBJ databases">
        <title>Sphaerisporangium craniellae sp. nov., isolated from a marine sponge in the South China Sea.</title>
        <authorList>
            <person name="Li L."/>
        </authorList>
    </citation>
    <scope>NUCLEOTIDE SEQUENCE [LARGE SCALE GENOMIC DNA]</scope>
    <source>
        <strain evidence="5 6">LHW63015</strain>
    </source>
</reference>
<dbReference type="RefSeq" id="WP_113984777.1">
    <property type="nucleotide sequence ID" value="NZ_QMEY01000020.1"/>
</dbReference>
<dbReference type="InterPro" id="IPR028082">
    <property type="entry name" value="Peripla_BP_I"/>
</dbReference>
<evidence type="ECO:0000256" key="2">
    <source>
        <dbReference type="ARBA" id="ARBA00022729"/>
    </source>
</evidence>
<feature type="domain" description="Leucine-binding protein" evidence="4">
    <location>
        <begin position="35"/>
        <end position="388"/>
    </location>
</feature>
<feature type="chain" id="PRO_5039399986" description="Leucine-binding protein domain-containing protein" evidence="3">
    <location>
        <begin position="26"/>
        <end position="397"/>
    </location>
</feature>
<dbReference type="InterPro" id="IPR028081">
    <property type="entry name" value="Leu-bd"/>
</dbReference>
<organism evidence="5 6">
    <name type="scientific">Spongiactinospora rosea</name>
    <dbReference type="NCBI Taxonomy" id="2248750"/>
    <lineage>
        <taxon>Bacteria</taxon>
        <taxon>Bacillati</taxon>
        <taxon>Actinomycetota</taxon>
        <taxon>Actinomycetes</taxon>
        <taxon>Streptosporangiales</taxon>
        <taxon>Streptosporangiaceae</taxon>
        <taxon>Spongiactinospora</taxon>
    </lineage>
</organism>
<evidence type="ECO:0000256" key="3">
    <source>
        <dbReference type="SAM" id="SignalP"/>
    </source>
</evidence>
<accession>A0A366LPM2</accession>
<evidence type="ECO:0000259" key="4">
    <source>
        <dbReference type="Pfam" id="PF13458"/>
    </source>
</evidence>
<dbReference type="OrthoDB" id="26870at2"/>
<name>A0A366LPM2_9ACTN</name>
<dbReference type="AlphaFoldDB" id="A0A366LPM2"/>
<evidence type="ECO:0000313" key="6">
    <source>
        <dbReference type="Proteomes" id="UP000253303"/>
    </source>
</evidence>
<evidence type="ECO:0000313" key="5">
    <source>
        <dbReference type="EMBL" id="RBQ15856.1"/>
    </source>
</evidence>
<gene>
    <name evidence="5" type="ORF">DP939_33135</name>
</gene>
<feature type="signal peptide" evidence="3">
    <location>
        <begin position="1"/>
        <end position="25"/>
    </location>
</feature>
<keyword evidence="2 3" id="KW-0732">Signal</keyword>
<dbReference type="PROSITE" id="PS51257">
    <property type="entry name" value="PROKAR_LIPOPROTEIN"/>
    <property type="match status" value="1"/>
</dbReference>